<protein>
    <submittedName>
        <fullName evidence="8">Nucleoside ABC transporter membrane protein</fullName>
    </submittedName>
</protein>
<dbReference type="GO" id="GO:0022857">
    <property type="term" value="F:transmembrane transporter activity"/>
    <property type="evidence" value="ECO:0007669"/>
    <property type="project" value="InterPro"/>
</dbReference>
<keyword evidence="4 7" id="KW-1133">Transmembrane helix</keyword>
<evidence type="ECO:0000256" key="5">
    <source>
        <dbReference type="ARBA" id="ARBA00023136"/>
    </source>
</evidence>
<keyword evidence="3 7" id="KW-0812">Transmembrane</keyword>
<feature type="transmembrane region" description="Helical" evidence="7">
    <location>
        <begin position="334"/>
        <end position="355"/>
    </location>
</feature>
<dbReference type="Proteomes" id="UP000006666">
    <property type="component" value="Chromosome"/>
</dbReference>
<name>C7NF25_KYTSD</name>
<feature type="transmembrane region" description="Helical" evidence="7">
    <location>
        <begin position="86"/>
        <end position="105"/>
    </location>
</feature>
<feature type="transmembrane region" description="Helical" evidence="7">
    <location>
        <begin position="195"/>
        <end position="218"/>
    </location>
</feature>
<dbReference type="PANTHER" id="PTHR43370">
    <property type="entry name" value="SUGAR ABC TRANSPORTER INTEGRAL MEMBRANE PROTEIN-RELATED"/>
    <property type="match status" value="1"/>
</dbReference>
<feature type="transmembrane region" description="Helical" evidence="7">
    <location>
        <begin position="38"/>
        <end position="57"/>
    </location>
</feature>
<dbReference type="GO" id="GO:0005886">
    <property type="term" value="C:plasma membrane"/>
    <property type="evidence" value="ECO:0007669"/>
    <property type="project" value="UniProtKB-SubCell"/>
</dbReference>
<dbReference type="InterPro" id="IPR001851">
    <property type="entry name" value="ABC_transp_permease"/>
</dbReference>
<keyword evidence="2" id="KW-1003">Cell membrane</keyword>
<evidence type="ECO:0000313" key="9">
    <source>
        <dbReference type="Proteomes" id="UP000006666"/>
    </source>
</evidence>
<dbReference type="eggNOG" id="COG1079">
    <property type="taxonomic scope" value="Bacteria"/>
</dbReference>
<dbReference type="KEGG" id="kse:Ksed_07950"/>
<reference evidence="8 9" key="1">
    <citation type="journal article" date="2009" name="Stand. Genomic Sci.">
        <title>Complete genome sequence of Kytococcus sedentarius type strain (541).</title>
        <authorList>
            <person name="Sims D."/>
            <person name="Brettin T."/>
            <person name="Detter J.C."/>
            <person name="Han C."/>
            <person name="Lapidus A."/>
            <person name="Copeland A."/>
            <person name="Glavina Del Rio T."/>
            <person name="Nolan M."/>
            <person name="Chen F."/>
            <person name="Lucas S."/>
            <person name="Tice H."/>
            <person name="Cheng J.F."/>
            <person name="Bruce D."/>
            <person name="Goodwin L."/>
            <person name="Pitluck S."/>
            <person name="Ovchinnikova G."/>
            <person name="Pati A."/>
            <person name="Ivanova N."/>
            <person name="Mavrommatis K."/>
            <person name="Chen A."/>
            <person name="Palaniappan K."/>
            <person name="D'haeseleer P."/>
            <person name="Chain P."/>
            <person name="Bristow J."/>
            <person name="Eisen J.A."/>
            <person name="Markowitz V."/>
            <person name="Hugenholtz P."/>
            <person name="Schneider S."/>
            <person name="Goker M."/>
            <person name="Pukall R."/>
            <person name="Kyrpides N.C."/>
            <person name="Klenk H.P."/>
        </authorList>
    </citation>
    <scope>NUCLEOTIDE SEQUENCE [LARGE SCALE GENOMIC DNA]</scope>
    <source>
        <strain evidence="9">ATCC 14392 / DSM 20547 / JCM 11482 / CCUG 33030 / NBRC 15357 / NCTC 11040 / CCM 314 / 541</strain>
    </source>
</reference>
<evidence type="ECO:0000256" key="1">
    <source>
        <dbReference type="ARBA" id="ARBA00004651"/>
    </source>
</evidence>
<accession>C7NF25</accession>
<feature type="transmembrane region" description="Helical" evidence="7">
    <location>
        <begin position="409"/>
        <end position="427"/>
    </location>
</feature>
<dbReference type="RefSeq" id="WP_012802264.1">
    <property type="nucleotide sequence ID" value="NC_013169.1"/>
</dbReference>
<feature type="transmembrane region" description="Helical" evidence="7">
    <location>
        <begin position="112"/>
        <end position="130"/>
    </location>
</feature>
<dbReference type="STRING" id="478801.Ksed_07950"/>
<keyword evidence="5 7" id="KW-0472">Membrane</keyword>
<gene>
    <name evidence="8" type="ordered locus">Ksed_07950</name>
</gene>
<dbReference type="PANTHER" id="PTHR43370:SF1">
    <property type="entry name" value="GUANOSINE ABC TRANSPORTER PERMEASE PROTEIN NUPQ"/>
    <property type="match status" value="1"/>
</dbReference>
<evidence type="ECO:0000256" key="6">
    <source>
        <dbReference type="SAM" id="MobiDB-lite"/>
    </source>
</evidence>
<proteinExistence type="predicted"/>
<organism evidence="8 9">
    <name type="scientific">Kytococcus sedentarius (strain ATCC 14392 / DSM 20547 / JCM 11482 / CCUG 33030 / NBRC 15357 / NCTC 11040 / CCM 314 / 541)</name>
    <name type="common">Micrococcus sedentarius</name>
    <dbReference type="NCBI Taxonomy" id="478801"/>
    <lineage>
        <taxon>Bacteria</taxon>
        <taxon>Bacillati</taxon>
        <taxon>Actinomycetota</taxon>
        <taxon>Actinomycetes</taxon>
        <taxon>Micrococcales</taxon>
        <taxon>Kytococcaceae</taxon>
        <taxon>Kytococcus</taxon>
    </lineage>
</organism>
<feature type="transmembrane region" description="Helical" evidence="7">
    <location>
        <begin position="136"/>
        <end position="156"/>
    </location>
</feature>
<evidence type="ECO:0000256" key="3">
    <source>
        <dbReference type="ARBA" id="ARBA00022692"/>
    </source>
</evidence>
<sequence>MSTPMAPATTPAATPGDAERRTGPAAQGMAHTSRKPRWGVAAVYLLGLLLMWGVYVLRSPADAETTFRFTGSDVLFQIPEVTVPSWLTAVLLGVLFAATTAWVVWAKGRPPAWVHVVGGLAFIIATLVWAAAGTGAVVPVTSLLAGALALSVPLIYGAMSGILCERSGVINIAIEGQLLFGAFAAAVVASLAANAWFGLIAAPIAGALVGALLVLFAVVFRVDQIIVGVVLNTLVLGLTGFFFSTLLSQDRATWNARQSLPELPIPFLSEIPVLGPVLFKQTILVYLMYVLLVVLHVMLFRSAWGLRTRAIGEHPKAADTVGVDVNRLRVVNTLIGGAVAGLGGAFFTIGAGLAFGRDMSAGNGFIALAAMILGRWSPKGAVVAALLFGFTKNLGNVLSSIGSPLPTDLLLMLPYLVTIVAVAGLVGKVRAPAAEGKAYVKGRS</sequence>
<evidence type="ECO:0000256" key="4">
    <source>
        <dbReference type="ARBA" id="ARBA00022989"/>
    </source>
</evidence>
<feature type="region of interest" description="Disordered" evidence="6">
    <location>
        <begin position="1"/>
        <end position="31"/>
    </location>
</feature>
<feature type="compositionally biased region" description="Low complexity" evidence="6">
    <location>
        <begin position="1"/>
        <end position="15"/>
    </location>
</feature>
<dbReference type="AlphaFoldDB" id="C7NF25"/>
<dbReference type="CDD" id="cd06580">
    <property type="entry name" value="TM_PBP1_transp_TpRbsC_like"/>
    <property type="match status" value="1"/>
</dbReference>
<evidence type="ECO:0000256" key="7">
    <source>
        <dbReference type="SAM" id="Phobius"/>
    </source>
</evidence>
<dbReference type="EMBL" id="CP001686">
    <property type="protein sequence ID" value="ACV05849.1"/>
    <property type="molecule type" value="Genomic_DNA"/>
</dbReference>
<dbReference type="Pfam" id="PF02653">
    <property type="entry name" value="BPD_transp_2"/>
    <property type="match status" value="1"/>
</dbReference>
<feature type="transmembrane region" description="Helical" evidence="7">
    <location>
        <begin position="225"/>
        <end position="243"/>
    </location>
</feature>
<comment type="subcellular location">
    <subcellularLocation>
        <location evidence="1">Cell membrane</location>
        <topology evidence="1">Multi-pass membrane protein</topology>
    </subcellularLocation>
</comment>
<feature type="transmembrane region" description="Helical" evidence="7">
    <location>
        <begin position="168"/>
        <end position="189"/>
    </location>
</feature>
<evidence type="ECO:0000313" key="8">
    <source>
        <dbReference type="EMBL" id="ACV05849.1"/>
    </source>
</evidence>
<dbReference type="HOGENOM" id="CLU_040769_1_0_11"/>
<keyword evidence="9" id="KW-1185">Reference proteome</keyword>
<feature type="transmembrane region" description="Helical" evidence="7">
    <location>
        <begin position="286"/>
        <end position="304"/>
    </location>
</feature>
<evidence type="ECO:0000256" key="2">
    <source>
        <dbReference type="ARBA" id="ARBA00022475"/>
    </source>
</evidence>